<dbReference type="EC" id="7.6.2.9" evidence="4"/>
<gene>
    <name evidence="6" type="ORF">L0M99_03785</name>
</gene>
<evidence type="ECO:0000259" key="5">
    <source>
        <dbReference type="PROSITE" id="PS50893"/>
    </source>
</evidence>
<evidence type="ECO:0000256" key="4">
    <source>
        <dbReference type="ARBA" id="ARBA00066388"/>
    </source>
</evidence>
<keyword evidence="2" id="KW-0547">Nucleotide-binding</keyword>
<dbReference type="InterPro" id="IPR003439">
    <property type="entry name" value="ABC_transporter-like_ATP-bd"/>
</dbReference>
<accession>A0AAJ1F7S0</accession>
<dbReference type="PANTHER" id="PTHR42781:SF4">
    <property type="entry name" value="SPERMIDINE_PUTRESCINE IMPORT ATP-BINDING PROTEIN POTA"/>
    <property type="match status" value="1"/>
</dbReference>
<dbReference type="PROSITE" id="PS00211">
    <property type="entry name" value="ABC_TRANSPORTER_1"/>
    <property type="match status" value="1"/>
</dbReference>
<dbReference type="RefSeq" id="WP_024058382.1">
    <property type="nucleotide sequence ID" value="NZ_JAGZVZ010000008.1"/>
</dbReference>
<proteinExistence type="predicted"/>
<evidence type="ECO:0000256" key="2">
    <source>
        <dbReference type="ARBA" id="ARBA00022741"/>
    </source>
</evidence>
<dbReference type="InterPro" id="IPR027417">
    <property type="entry name" value="P-loop_NTPase"/>
</dbReference>
<evidence type="ECO:0000313" key="6">
    <source>
        <dbReference type="EMBL" id="MCG4617618.1"/>
    </source>
</evidence>
<sequence>MDGLTVSQVRVQYGQVQAVTDLSIEVPTGTVTALLGPSGCGKSSLLRAIAGLEPLTAGTISWRGRNMEQVPVHQRRFGMLFQDGQLFPSRNVSGNIAYGIAHLTKAQRQEKVSELLDSVGLGGYQDRTIDTLSGGQAQRVALARSLAPEPELLLLDEPLSALDRALREELVITLRNLIRSLQLTVVYVTHDQDEAFSLADQIVIMDEGKILAVNSAEEIWTHPGSKAAAVFLGYRPFLSAEAAAQFGIEIPEGSQLAIAPGGLKMCPAGQGIAATARYLRVRRGKYLAEVSWRLGSEEYSGQAEAGLGIHLSKKQSQQKVGLKVQRDETCIVPSGLKPPGRYTGQIF</sequence>
<dbReference type="GO" id="GO:0005524">
    <property type="term" value="F:ATP binding"/>
    <property type="evidence" value="ECO:0007669"/>
    <property type="project" value="UniProtKB-KW"/>
</dbReference>
<keyword evidence="3 6" id="KW-0067">ATP-binding</keyword>
<dbReference type="EMBL" id="JAKNHJ010000005">
    <property type="protein sequence ID" value="MCG4617618.1"/>
    <property type="molecule type" value="Genomic_DNA"/>
</dbReference>
<dbReference type="AlphaFoldDB" id="A0AAJ1F7S0"/>
<dbReference type="InterPro" id="IPR003593">
    <property type="entry name" value="AAA+_ATPase"/>
</dbReference>
<dbReference type="PANTHER" id="PTHR42781">
    <property type="entry name" value="SPERMIDINE/PUTRESCINE IMPORT ATP-BINDING PROTEIN POTA"/>
    <property type="match status" value="1"/>
</dbReference>
<dbReference type="Gene3D" id="3.40.50.300">
    <property type="entry name" value="P-loop containing nucleotide triphosphate hydrolases"/>
    <property type="match status" value="1"/>
</dbReference>
<dbReference type="InterPro" id="IPR017871">
    <property type="entry name" value="ABC_transporter-like_CS"/>
</dbReference>
<dbReference type="PROSITE" id="PS50893">
    <property type="entry name" value="ABC_TRANSPORTER_2"/>
    <property type="match status" value="1"/>
</dbReference>
<evidence type="ECO:0000256" key="3">
    <source>
        <dbReference type="ARBA" id="ARBA00022840"/>
    </source>
</evidence>
<dbReference type="SUPFAM" id="SSF52540">
    <property type="entry name" value="P-loop containing nucleoside triphosphate hydrolases"/>
    <property type="match status" value="1"/>
</dbReference>
<dbReference type="SMART" id="SM00382">
    <property type="entry name" value="AAA"/>
    <property type="match status" value="1"/>
</dbReference>
<name>A0AAJ1F7S0_9ACTO</name>
<dbReference type="Proteomes" id="UP001200537">
    <property type="component" value="Unassembled WGS sequence"/>
</dbReference>
<dbReference type="GO" id="GO:0016887">
    <property type="term" value="F:ATP hydrolysis activity"/>
    <property type="evidence" value="ECO:0007669"/>
    <property type="project" value="InterPro"/>
</dbReference>
<keyword evidence="1" id="KW-0813">Transport</keyword>
<comment type="caution">
    <text evidence="6">The sequence shown here is derived from an EMBL/GenBank/DDBJ whole genome shotgun (WGS) entry which is preliminary data.</text>
</comment>
<protein>
    <recommendedName>
        <fullName evidence="4">ABC-type quaternary amine transporter</fullName>
        <ecNumber evidence="4">7.6.2.9</ecNumber>
    </recommendedName>
</protein>
<dbReference type="Pfam" id="PF00005">
    <property type="entry name" value="ABC_tran"/>
    <property type="match status" value="1"/>
</dbReference>
<dbReference type="FunFam" id="3.40.50.300:FF:000425">
    <property type="entry name" value="Probable ABC transporter, ATP-binding subunit"/>
    <property type="match status" value="1"/>
</dbReference>
<evidence type="ECO:0000313" key="7">
    <source>
        <dbReference type="Proteomes" id="UP001200537"/>
    </source>
</evidence>
<evidence type="ECO:0000256" key="1">
    <source>
        <dbReference type="ARBA" id="ARBA00022448"/>
    </source>
</evidence>
<feature type="domain" description="ABC transporter" evidence="5">
    <location>
        <begin position="4"/>
        <end position="232"/>
    </location>
</feature>
<dbReference type="GO" id="GO:0015418">
    <property type="term" value="F:ABC-type quaternary ammonium compound transporting activity"/>
    <property type="evidence" value="ECO:0007669"/>
    <property type="project" value="UniProtKB-EC"/>
</dbReference>
<reference evidence="6" key="1">
    <citation type="submission" date="2022-01" db="EMBL/GenBank/DDBJ databases">
        <title>Collection of gut derived symbiotic bacterial strains cultured from healthy donors.</title>
        <authorList>
            <person name="Lin H."/>
            <person name="Kohout C."/>
            <person name="Waligurski E."/>
            <person name="Pamer E.G."/>
        </authorList>
    </citation>
    <scope>NUCLEOTIDE SEQUENCE</scope>
    <source>
        <strain evidence="6">DFI.7.46</strain>
    </source>
</reference>
<organism evidence="6 7">
    <name type="scientific">Varibaculum cambriense</name>
    <dbReference type="NCBI Taxonomy" id="184870"/>
    <lineage>
        <taxon>Bacteria</taxon>
        <taxon>Bacillati</taxon>
        <taxon>Actinomycetota</taxon>
        <taxon>Actinomycetes</taxon>
        <taxon>Actinomycetales</taxon>
        <taxon>Actinomycetaceae</taxon>
        <taxon>Varibaculum</taxon>
    </lineage>
</organism>
<dbReference type="InterPro" id="IPR050093">
    <property type="entry name" value="ABC_SmlMolc_Importer"/>
</dbReference>